<organism evidence="1 2">
    <name type="scientific">Diaporthe vaccinii</name>
    <dbReference type="NCBI Taxonomy" id="105482"/>
    <lineage>
        <taxon>Eukaryota</taxon>
        <taxon>Fungi</taxon>
        <taxon>Dikarya</taxon>
        <taxon>Ascomycota</taxon>
        <taxon>Pezizomycotina</taxon>
        <taxon>Sordariomycetes</taxon>
        <taxon>Sordariomycetidae</taxon>
        <taxon>Diaporthales</taxon>
        <taxon>Diaporthaceae</taxon>
        <taxon>Diaporthe</taxon>
        <taxon>Diaporthe eres species complex</taxon>
    </lineage>
</organism>
<accession>A0ABR4E9K4</accession>
<dbReference type="PANTHER" id="PTHR24198">
    <property type="entry name" value="ANKYRIN REPEAT AND PROTEIN KINASE DOMAIN-CONTAINING PROTEIN"/>
    <property type="match status" value="1"/>
</dbReference>
<proteinExistence type="predicted"/>
<dbReference type="EMBL" id="JBAWTH010000079">
    <property type="protein sequence ID" value="KAL2279112.1"/>
    <property type="molecule type" value="Genomic_DNA"/>
</dbReference>
<reference evidence="1 2" key="1">
    <citation type="submission" date="2024-03" db="EMBL/GenBank/DDBJ databases">
        <title>A high-quality draft genome sequence of Diaporthe vaccinii, a causative agent of upright dieback and viscid rot disease in cranberry plants.</title>
        <authorList>
            <person name="Sarrasin M."/>
            <person name="Lang B.F."/>
            <person name="Burger G."/>
        </authorList>
    </citation>
    <scope>NUCLEOTIDE SEQUENCE [LARGE SCALE GENOMIC DNA]</scope>
    <source>
        <strain evidence="1 2">IS7</strain>
    </source>
</reference>
<protein>
    <recommendedName>
        <fullName evidence="3">Ankyrin repeat protein</fullName>
    </recommendedName>
</protein>
<dbReference type="InterPro" id="IPR036770">
    <property type="entry name" value="Ankyrin_rpt-contain_sf"/>
</dbReference>
<sequence>MVRWLLAHGADPNAESHHGLTPFLKAVQVSPLATVRLLHEAGASLSIAVPFVCAAPAAQDGETEADGAARRLQVLRYLLDNGADPEAPMWAHNRYGRGNDFDYGTGLNRAIVKRAESLAEELLRRGARTDSKTMNIASRGETALELAAKYTPRLVPLVAERRKEEELTSGGVAL</sequence>
<dbReference type="PANTHER" id="PTHR24198:SF165">
    <property type="entry name" value="ANKYRIN REPEAT-CONTAINING PROTEIN-RELATED"/>
    <property type="match status" value="1"/>
</dbReference>
<dbReference type="Proteomes" id="UP001600888">
    <property type="component" value="Unassembled WGS sequence"/>
</dbReference>
<gene>
    <name evidence="1" type="ORF">FJTKL_13685</name>
</gene>
<keyword evidence="2" id="KW-1185">Reference proteome</keyword>
<evidence type="ECO:0000313" key="1">
    <source>
        <dbReference type="EMBL" id="KAL2279112.1"/>
    </source>
</evidence>
<evidence type="ECO:0000313" key="2">
    <source>
        <dbReference type="Proteomes" id="UP001600888"/>
    </source>
</evidence>
<dbReference type="SUPFAM" id="SSF48403">
    <property type="entry name" value="Ankyrin repeat"/>
    <property type="match status" value="1"/>
</dbReference>
<name>A0ABR4E9K4_9PEZI</name>
<dbReference type="Gene3D" id="1.25.40.20">
    <property type="entry name" value="Ankyrin repeat-containing domain"/>
    <property type="match status" value="1"/>
</dbReference>
<evidence type="ECO:0008006" key="3">
    <source>
        <dbReference type="Google" id="ProtNLM"/>
    </source>
</evidence>
<comment type="caution">
    <text evidence="1">The sequence shown here is derived from an EMBL/GenBank/DDBJ whole genome shotgun (WGS) entry which is preliminary data.</text>
</comment>